<organism evidence="2 3">
    <name type="scientific">Rubinisphaera italica</name>
    <dbReference type="NCBI Taxonomy" id="2527969"/>
    <lineage>
        <taxon>Bacteria</taxon>
        <taxon>Pseudomonadati</taxon>
        <taxon>Planctomycetota</taxon>
        <taxon>Planctomycetia</taxon>
        <taxon>Planctomycetales</taxon>
        <taxon>Planctomycetaceae</taxon>
        <taxon>Rubinisphaera</taxon>
    </lineage>
</organism>
<accession>A0A5C5XGE8</accession>
<dbReference type="AlphaFoldDB" id="A0A5C5XGE8"/>
<protein>
    <submittedName>
        <fullName evidence="2">SMI1 / KNR4 family protein</fullName>
    </submittedName>
</protein>
<evidence type="ECO:0000313" key="3">
    <source>
        <dbReference type="Proteomes" id="UP000316095"/>
    </source>
</evidence>
<dbReference type="Gene3D" id="3.40.1580.10">
    <property type="entry name" value="SMI1/KNR4-like"/>
    <property type="match status" value="1"/>
</dbReference>
<feature type="domain" description="Knr4/Smi1-like" evidence="1">
    <location>
        <begin position="10"/>
        <end position="144"/>
    </location>
</feature>
<reference evidence="2 3" key="1">
    <citation type="submission" date="2019-02" db="EMBL/GenBank/DDBJ databases">
        <title>Deep-cultivation of Planctomycetes and their phenomic and genomic characterization uncovers novel biology.</title>
        <authorList>
            <person name="Wiegand S."/>
            <person name="Jogler M."/>
            <person name="Boedeker C."/>
            <person name="Pinto D."/>
            <person name="Vollmers J."/>
            <person name="Rivas-Marin E."/>
            <person name="Kohn T."/>
            <person name="Peeters S.H."/>
            <person name="Heuer A."/>
            <person name="Rast P."/>
            <person name="Oberbeckmann S."/>
            <person name="Bunk B."/>
            <person name="Jeske O."/>
            <person name="Meyerdierks A."/>
            <person name="Storesund J.E."/>
            <person name="Kallscheuer N."/>
            <person name="Luecker S."/>
            <person name="Lage O.M."/>
            <person name="Pohl T."/>
            <person name="Merkel B.J."/>
            <person name="Hornburger P."/>
            <person name="Mueller R.-W."/>
            <person name="Bruemmer F."/>
            <person name="Labrenz M."/>
            <person name="Spormann A.M."/>
            <person name="Op Den Camp H."/>
            <person name="Overmann J."/>
            <person name="Amann R."/>
            <person name="Jetten M.S.M."/>
            <person name="Mascher T."/>
            <person name="Medema M.H."/>
            <person name="Devos D.P."/>
            <person name="Kaster A.-K."/>
            <person name="Ovreas L."/>
            <person name="Rohde M."/>
            <person name="Galperin M.Y."/>
            <person name="Jogler C."/>
        </authorList>
    </citation>
    <scope>NUCLEOTIDE SEQUENCE [LARGE SCALE GENOMIC DNA]</scope>
    <source>
        <strain evidence="2 3">Pan54</strain>
    </source>
</reference>
<name>A0A5C5XGE8_9PLAN</name>
<dbReference type="InterPro" id="IPR018958">
    <property type="entry name" value="Knr4/Smi1-like_dom"/>
</dbReference>
<dbReference type="EMBL" id="SJPG01000001">
    <property type="protein sequence ID" value="TWT62127.1"/>
    <property type="molecule type" value="Genomic_DNA"/>
</dbReference>
<sequence>MATIEDATGGLNEERLADLEMQWGVALPSAFRQFLLTHNGGYPVPDAFTLVGSEDGSSVHRFLGVEVGSHSNLENYMKTYESRIPNDLFPIAHDPGGNLVCIGTGGSNMGRIFFWDHETEMDQGPPNYSNVSAIADSFDDFLDGLYEVNLD</sequence>
<dbReference type="Pfam" id="PF09346">
    <property type="entry name" value="SMI1_KNR4"/>
    <property type="match status" value="1"/>
</dbReference>
<keyword evidence="3" id="KW-1185">Reference proteome</keyword>
<dbReference type="SUPFAM" id="SSF160631">
    <property type="entry name" value="SMI1/KNR4-like"/>
    <property type="match status" value="1"/>
</dbReference>
<dbReference type="Proteomes" id="UP000316095">
    <property type="component" value="Unassembled WGS sequence"/>
</dbReference>
<comment type="caution">
    <text evidence="2">The sequence shown here is derived from an EMBL/GenBank/DDBJ whole genome shotgun (WGS) entry which is preliminary data.</text>
</comment>
<dbReference type="SMART" id="SM00860">
    <property type="entry name" value="SMI1_KNR4"/>
    <property type="match status" value="1"/>
</dbReference>
<proteinExistence type="predicted"/>
<gene>
    <name evidence="2" type="ORF">Pan54_28660</name>
</gene>
<evidence type="ECO:0000259" key="1">
    <source>
        <dbReference type="SMART" id="SM00860"/>
    </source>
</evidence>
<dbReference type="InterPro" id="IPR037883">
    <property type="entry name" value="Knr4/Smi1-like_sf"/>
</dbReference>
<evidence type="ECO:0000313" key="2">
    <source>
        <dbReference type="EMBL" id="TWT62127.1"/>
    </source>
</evidence>
<dbReference type="RefSeq" id="WP_165441775.1">
    <property type="nucleotide sequence ID" value="NZ_SJPG01000001.1"/>
</dbReference>